<keyword evidence="2" id="KW-1185">Reference proteome</keyword>
<name>D1BS05_XYLCX</name>
<dbReference type="RefSeq" id="WP_012878239.1">
    <property type="nucleotide sequence ID" value="NC_013530.1"/>
</dbReference>
<dbReference type="HOGENOM" id="CLU_1266485_0_0_11"/>
<evidence type="ECO:0000313" key="1">
    <source>
        <dbReference type="EMBL" id="ACZ30497.1"/>
    </source>
</evidence>
<reference evidence="1 2" key="2">
    <citation type="journal article" date="2010" name="Stand. Genomic Sci.">
        <title>Complete genome sequence of Xylanimonas cellulosilytica type strain (XIL07).</title>
        <authorList>
            <person name="Foster B."/>
            <person name="Pukall R."/>
            <person name="Abt B."/>
            <person name="Nolan M."/>
            <person name="Glavina Del Rio T."/>
            <person name="Chen F."/>
            <person name="Lucas S."/>
            <person name="Tice H."/>
            <person name="Pitluck S."/>
            <person name="Cheng J.-F."/>
            <person name="Chertkov O."/>
            <person name="Brettin T."/>
            <person name="Han C."/>
            <person name="Detter J.C."/>
            <person name="Bruce D."/>
            <person name="Goodwin L."/>
            <person name="Ivanova N."/>
            <person name="Mavromatis K."/>
            <person name="Pati A."/>
            <person name="Mikhailova N."/>
            <person name="Chen A."/>
            <person name="Palaniappan K."/>
            <person name="Land M."/>
            <person name="Hauser L."/>
            <person name="Chang Y.-J."/>
            <person name="Jeffries C.D."/>
            <person name="Chain P."/>
            <person name="Rohde M."/>
            <person name="Goeker M."/>
            <person name="Bristow J."/>
            <person name="Eisen J.A."/>
            <person name="Markowitz V."/>
            <person name="Hugenholtz P."/>
            <person name="Kyrpides N.C."/>
            <person name="Klenk H.-P."/>
            <person name="Lapidus A."/>
        </authorList>
    </citation>
    <scope>NUCLEOTIDE SEQUENCE [LARGE SCALE GENOMIC DNA]</scope>
    <source>
        <strain evidence="2">DSM 15894 / CECT 5975 / LMG 20990 / XIL07</strain>
    </source>
</reference>
<dbReference type="STRING" id="446471.Xcel_1466"/>
<dbReference type="eggNOG" id="ENOG502ZEWS">
    <property type="taxonomic scope" value="Bacteria"/>
</dbReference>
<reference evidence="2" key="1">
    <citation type="submission" date="2009-11" db="EMBL/GenBank/DDBJ databases">
        <title>The complete chromosome of Xylanimonas cellulosilytica DSM 15894.</title>
        <authorList>
            <consortium name="US DOE Joint Genome Institute (JGI-PGF)"/>
            <person name="Lucas S."/>
            <person name="Copeland A."/>
            <person name="Lapidus A."/>
            <person name="Glavina del Rio T."/>
            <person name="Dalin E."/>
            <person name="Tice H."/>
            <person name="Bruce D."/>
            <person name="Goodwin L."/>
            <person name="Pitluck S."/>
            <person name="Kyrpides N."/>
            <person name="Mavromatis K."/>
            <person name="Ivanova N."/>
            <person name="Mikhailova N."/>
            <person name="Foster B."/>
            <person name="Clum A."/>
            <person name="Brettin T."/>
            <person name="Detter J.C."/>
            <person name="Han C."/>
            <person name="Larimer F."/>
            <person name="Land M."/>
            <person name="Hauser L."/>
            <person name="Markowitz V."/>
            <person name="Cheng J.F."/>
            <person name="Hugenholtz P."/>
            <person name="Woyke T."/>
            <person name="Wu D."/>
            <person name="Gehrich-Schroeter G."/>
            <person name="Schneider S."/>
            <person name="Pukall S.R."/>
            <person name="Klenk H.P."/>
            <person name="Eisen J.A."/>
        </authorList>
    </citation>
    <scope>NUCLEOTIDE SEQUENCE [LARGE SCALE GENOMIC DNA]</scope>
    <source>
        <strain evidence="2">DSM 15894 / CECT 5975 / LMG 20990 / XIL07</strain>
    </source>
</reference>
<proteinExistence type="predicted"/>
<organism evidence="1 2">
    <name type="scientific">Xylanimonas cellulosilytica (strain DSM 15894 / JCM 12276 / CECT 5975 / KCTC 9989 / LMG 20990 / NBRC 107835 / XIL07)</name>
    <dbReference type="NCBI Taxonomy" id="446471"/>
    <lineage>
        <taxon>Bacteria</taxon>
        <taxon>Bacillati</taxon>
        <taxon>Actinomycetota</taxon>
        <taxon>Actinomycetes</taxon>
        <taxon>Micrococcales</taxon>
        <taxon>Promicromonosporaceae</taxon>
        <taxon>Xylanimonas</taxon>
    </lineage>
</organism>
<dbReference type="KEGG" id="xce:Xcel_1466"/>
<sequence>MAHSATEDVPADMAGLLIGLTGFELLSLLSLGDEPGAQTTREHLRLPDVASDSPLLAAGVSSLILRGLCLMDGSTLEPQGDLRALVSVLRTATRWLEVNVVAGPGKQAIGGALLVGSGNGSVLLEPRPHSIWHAWPLAPTDTLPAVGVRVVKAHYDRHDTRPLAARLRLTGDAGSRAAALRFTADGRAEIAAGPAGGSNAPRPVDAATAFDALAEALS</sequence>
<evidence type="ECO:0000313" key="2">
    <source>
        <dbReference type="Proteomes" id="UP000002255"/>
    </source>
</evidence>
<gene>
    <name evidence="1" type="ordered locus">Xcel_1466</name>
</gene>
<dbReference type="OrthoDB" id="5141367at2"/>
<dbReference type="Proteomes" id="UP000002255">
    <property type="component" value="Chromosome"/>
</dbReference>
<dbReference type="AlphaFoldDB" id="D1BS05"/>
<accession>D1BS05</accession>
<protein>
    <submittedName>
        <fullName evidence="1">Uncharacterized protein</fullName>
    </submittedName>
</protein>
<dbReference type="EMBL" id="CP001821">
    <property type="protein sequence ID" value="ACZ30497.1"/>
    <property type="molecule type" value="Genomic_DNA"/>
</dbReference>